<feature type="domain" description="CCHC-type" evidence="2">
    <location>
        <begin position="176"/>
        <end position="192"/>
    </location>
</feature>
<dbReference type="OrthoDB" id="690292at2759"/>
<keyword evidence="4" id="KW-1185">Reference proteome</keyword>
<dbReference type="AlphaFoldDB" id="A0A835C3A7"/>
<dbReference type="GO" id="GO:0008270">
    <property type="term" value="F:zinc ion binding"/>
    <property type="evidence" value="ECO:0007669"/>
    <property type="project" value="InterPro"/>
</dbReference>
<feature type="region of interest" description="Disordered" evidence="1">
    <location>
        <begin position="112"/>
        <end position="143"/>
    </location>
</feature>
<evidence type="ECO:0000313" key="3">
    <source>
        <dbReference type="EMBL" id="KAF8719878.1"/>
    </source>
</evidence>
<comment type="caution">
    <text evidence="3">The sequence shown here is derived from an EMBL/GenBank/DDBJ whole genome shotgun (WGS) entry which is preliminary data.</text>
</comment>
<feature type="region of interest" description="Disordered" evidence="1">
    <location>
        <begin position="236"/>
        <end position="275"/>
    </location>
</feature>
<dbReference type="GO" id="GO:0003676">
    <property type="term" value="F:nucleic acid binding"/>
    <property type="evidence" value="ECO:0007669"/>
    <property type="project" value="InterPro"/>
</dbReference>
<dbReference type="EMBL" id="JACEFO010001700">
    <property type="protein sequence ID" value="KAF8719878.1"/>
    <property type="molecule type" value="Genomic_DNA"/>
</dbReference>
<feature type="compositionally biased region" description="Basic residues" evidence="1">
    <location>
        <begin position="503"/>
        <end position="512"/>
    </location>
</feature>
<feature type="compositionally biased region" description="Basic and acidic residues" evidence="1">
    <location>
        <begin position="116"/>
        <end position="127"/>
    </location>
</feature>
<gene>
    <name evidence="3" type="ORF">HU200_024639</name>
</gene>
<evidence type="ECO:0000313" key="4">
    <source>
        <dbReference type="Proteomes" id="UP000636709"/>
    </source>
</evidence>
<dbReference type="InterPro" id="IPR036875">
    <property type="entry name" value="Znf_CCHC_sf"/>
</dbReference>
<accession>A0A835C3A7</accession>
<feature type="region of interest" description="Disordered" evidence="1">
    <location>
        <begin position="739"/>
        <end position="769"/>
    </location>
</feature>
<proteinExistence type="predicted"/>
<organism evidence="3 4">
    <name type="scientific">Digitaria exilis</name>
    <dbReference type="NCBI Taxonomy" id="1010633"/>
    <lineage>
        <taxon>Eukaryota</taxon>
        <taxon>Viridiplantae</taxon>
        <taxon>Streptophyta</taxon>
        <taxon>Embryophyta</taxon>
        <taxon>Tracheophyta</taxon>
        <taxon>Spermatophyta</taxon>
        <taxon>Magnoliopsida</taxon>
        <taxon>Liliopsida</taxon>
        <taxon>Poales</taxon>
        <taxon>Poaceae</taxon>
        <taxon>PACMAD clade</taxon>
        <taxon>Panicoideae</taxon>
        <taxon>Panicodae</taxon>
        <taxon>Paniceae</taxon>
        <taxon>Anthephorinae</taxon>
        <taxon>Digitaria</taxon>
    </lineage>
</organism>
<feature type="domain" description="CCHC-type" evidence="2">
    <location>
        <begin position="157"/>
        <end position="173"/>
    </location>
</feature>
<feature type="compositionally biased region" description="Basic and acidic residues" evidence="1">
    <location>
        <begin position="236"/>
        <end position="245"/>
    </location>
</feature>
<dbReference type="SUPFAM" id="SSF57756">
    <property type="entry name" value="Retrovirus zinc finger-like domains"/>
    <property type="match status" value="1"/>
</dbReference>
<dbReference type="SMART" id="SM00343">
    <property type="entry name" value="ZnF_C2HC"/>
    <property type="match status" value="2"/>
</dbReference>
<feature type="compositionally biased region" description="Low complexity" evidence="1">
    <location>
        <begin position="11"/>
        <end position="50"/>
    </location>
</feature>
<dbReference type="InterPro" id="IPR001878">
    <property type="entry name" value="Znf_CCHC"/>
</dbReference>
<feature type="region of interest" description="Disordered" evidence="1">
    <location>
        <begin position="487"/>
        <end position="544"/>
    </location>
</feature>
<evidence type="ECO:0000259" key="2">
    <source>
        <dbReference type="SMART" id="SM00343"/>
    </source>
</evidence>
<dbReference type="Gene3D" id="4.10.60.10">
    <property type="entry name" value="Zinc finger, CCHC-type"/>
    <property type="match status" value="1"/>
</dbReference>
<feature type="region of interest" description="Disordered" evidence="1">
    <location>
        <begin position="1"/>
        <end position="74"/>
    </location>
</feature>
<evidence type="ECO:0000256" key="1">
    <source>
        <dbReference type="SAM" id="MobiDB-lite"/>
    </source>
</evidence>
<feature type="compositionally biased region" description="Polar residues" evidence="1">
    <location>
        <begin position="59"/>
        <end position="70"/>
    </location>
</feature>
<dbReference type="PANTHER" id="PTHR33087:SF51">
    <property type="entry name" value="CCHC-TYPE DOMAIN-CONTAINING PROTEIN"/>
    <property type="match status" value="1"/>
</dbReference>
<name>A0A835C3A7_9POAL</name>
<feature type="region of interest" description="Disordered" evidence="1">
    <location>
        <begin position="676"/>
        <end position="708"/>
    </location>
</feature>
<dbReference type="InterPro" id="IPR053253">
    <property type="entry name" value="Sex_diff_modulator"/>
</dbReference>
<dbReference type="PANTHER" id="PTHR33087">
    <property type="entry name" value="OS07G0539200 PROTEIN"/>
    <property type="match status" value="1"/>
</dbReference>
<sequence length="769" mass="82764">MIGSAQPHPSPTAATSPAPTATPKIARRSPLPYSAALASPTPLSPAAQPSIPAGRSKTQRWTDSSLSPSSGERAISCAPSFRDVVASMAASVVHPMKTKMTTPPRIILHAAASRPSPERPKPDEDGWTKVQGKQARKDRMEAVRRPRRPVPEDLRGRCFNCLSFSHRVATCRRMTRCLRCLAPGHQVSGCPLAAPAGTAVHKTRRPVWRRISPPAVAEVSLFADVSGRMAKVDIQEERHIEEEHPRRRARRRGRRSRPVQSGSDAAPPDPAPWEAASVVDRVEAAGRPRRRMCIIDRSESIARAELDLRRGLLVTITGSRPAVSGEQVIQETARAFGLDVEALQITKTAPEDFLLILPNVSTADRVLNGGRPVVGPEFSFQFKRWSRLVNASCTELPVLVDVELRGVPAHAWDKKTAAQLLGDSCWICSLHQDTVDRRDLTAFKVSGWCTAPELVLADDLFIPEPTEVAEERPSAKRGLLYPIETAVVVHGSPPQGGGDGPSRRQRRRRRPAGSRSPSPASGDRRRDGPRGSVHARLGPVPMGGCHVERTVGVAGSQAPSAVVCANPGSTPALEIDEDIDVLTAPVAMPEGTEAAEDLPTSGEETEAGLDQVTPPAVMASTGPAQSDPSEWASMPQAQLEMGGGREIGPERGVEVLACVSDPITDPPLMMAPPSLAEEPCPTPRRTSEEVSNPAGLEETPAVPPTQWLVYSRRRPARVEEAQGGGSQPAAEDFISRITKTTTTVNAPPPIPKRRKKVLPPDFTPVEVEE</sequence>
<reference evidence="3" key="1">
    <citation type="submission" date="2020-07" db="EMBL/GenBank/DDBJ databases">
        <title>Genome sequence and genetic diversity analysis of an under-domesticated orphan crop, white fonio (Digitaria exilis).</title>
        <authorList>
            <person name="Bennetzen J.L."/>
            <person name="Chen S."/>
            <person name="Ma X."/>
            <person name="Wang X."/>
            <person name="Yssel A.E.J."/>
            <person name="Chaluvadi S.R."/>
            <person name="Johnson M."/>
            <person name="Gangashetty P."/>
            <person name="Hamidou F."/>
            <person name="Sanogo M.D."/>
            <person name="Zwaenepoel A."/>
            <person name="Wallace J."/>
            <person name="Van De Peer Y."/>
            <person name="Van Deynze A."/>
        </authorList>
    </citation>
    <scope>NUCLEOTIDE SEQUENCE</scope>
    <source>
        <tissue evidence="3">Leaves</tissue>
    </source>
</reference>
<protein>
    <recommendedName>
        <fullName evidence="2">CCHC-type domain-containing protein</fullName>
    </recommendedName>
</protein>
<dbReference type="Proteomes" id="UP000636709">
    <property type="component" value="Unassembled WGS sequence"/>
</dbReference>
<feature type="compositionally biased region" description="Basic residues" evidence="1">
    <location>
        <begin position="246"/>
        <end position="257"/>
    </location>
</feature>